<evidence type="ECO:0000313" key="1">
    <source>
        <dbReference type="EMBL" id="JAS47641.1"/>
    </source>
</evidence>
<reference evidence="1" key="1">
    <citation type="submission" date="2015-11" db="EMBL/GenBank/DDBJ databases">
        <title>De novo transcriptome assembly of four potential Pierce s Disease insect vectors from Arizona vineyards.</title>
        <authorList>
            <person name="Tassone E.E."/>
        </authorList>
    </citation>
    <scope>NUCLEOTIDE SEQUENCE</scope>
</reference>
<gene>
    <name evidence="1" type="ORF">g.7883</name>
</gene>
<evidence type="ECO:0008006" key="2">
    <source>
        <dbReference type="Google" id="ProtNLM"/>
    </source>
</evidence>
<proteinExistence type="predicted"/>
<sequence>MVQEFQSSAIVSMMPESLLDVDKLLLTERQYKLEKCNTIAKTYGEYELEFEHLYQHCSEFKRRKEEQLKKIQLGIENIKQEVYDKVNEEKILRNQIAEVKQTLTKTSSSFNDDELSELIKKVCSLKEGIDQKKKVIRREVEQYQRGIFFYKTYLQCTVIRTNKETFIFTICPTAKNISEAHEYIKFITEDEGNSFKYVEMQPQLKIGPSLVKRFLDTNDIQGFILAFWKAVKSLKTRRVLSEKMNN</sequence>
<dbReference type="Gene3D" id="3.30.457.50">
    <property type="entry name" value="Chromosome segregation protein Spc25"/>
    <property type="match status" value="1"/>
</dbReference>
<protein>
    <recommendedName>
        <fullName evidence="2">Kinetochore protein SPC25</fullName>
    </recommendedName>
</protein>
<organism evidence="1">
    <name type="scientific">Cuerna arida</name>
    <dbReference type="NCBI Taxonomy" id="1464854"/>
    <lineage>
        <taxon>Eukaryota</taxon>
        <taxon>Metazoa</taxon>
        <taxon>Ecdysozoa</taxon>
        <taxon>Arthropoda</taxon>
        <taxon>Hexapoda</taxon>
        <taxon>Insecta</taxon>
        <taxon>Pterygota</taxon>
        <taxon>Neoptera</taxon>
        <taxon>Paraneoptera</taxon>
        <taxon>Hemiptera</taxon>
        <taxon>Auchenorrhyncha</taxon>
        <taxon>Membracoidea</taxon>
        <taxon>Cicadellidae</taxon>
        <taxon>Cicadellinae</taxon>
        <taxon>Proconiini</taxon>
        <taxon>Cuerna</taxon>
    </lineage>
</organism>
<accession>A0A1B6FBU0</accession>
<dbReference type="EMBL" id="GECZ01022128">
    <property type="protein sequence ID" value="JAS47641.1"/>
    <property type="molecule type" value="Transcribed_RNA"/>
</dbReference>
<name>A0A1B6FBU0_9HEMI</name>
<dbReference type="AlphaFoldDB" id="A0A1B6FBU0"/>